<organism evidence="2 3">
    <name type="scientific">Halioglobus japonicus</name>
    <dbReference type="NCBI Taxonomy" id="930805"/>
    <lineage>
        <taxon>Bacteria</taxon>
        <taxon>Pseudomonadati</taxon>
        <taxon>Pseudomonadota</taxon>
        <taxon>Gammaproteobacteria</taxon>
        <taxon>Cellvibrionales</taxon>
        <taxon>Halieaceae</taxon>
        <taxon>Halioglobus</taxon>
    </lineage>
</organism>
<accession>A0AAP8MBR9</accession>
<dbReference type="EMBL" id="PKUR01000005">
    <property type="protein sequence ID" value="PLW84816.1"/>
    <property type="molecule type" value="Genomic_DNA"/>
</dbReference>
<dbReference type="KEGG" id="hja:BST95_00540"/>
<reference evidence="2 3" key="1">
    <citation type="submission" date="2018-01" db="EMBL/GenBank/DDBJ databases">
        <title>The draft genome sequence of Halioglobus japonicus S1-36.</title>
        <authorList>
            <person name="Du Z.-J."/>
            <person name="Shi M.-J."/>
        </authorList>
    </citation>
    <scope>NUCLEOTIDE SEQUENCE [LARGE SCALE GENOMIC DNA]</scope>
    <source>
        <strain evidence="2 3">S1-36</strain>
    </source>
</reference>
<feature type="chain" id="PRO_5042865078" evidence="1">
    <location>
        <begin position="22"/>
        <end position="316"/>
    </location>
</feature>
<evidence type="ECO:0000256" key="1">
    <source>
        <dbReference type="SAM" id="SignalP"/>
    </source>
</evidence>
<gene>
    <name evidence="2" type="ORF">C0029_17605</name>
</gene>
<name>A0AAP8MBR9_9GAMM</name>
<keyword evidence="3" id="KW-1185">Reference proteome</keyword>
<comment type="caution">
    <text evidence="2">The sequence shown here is derived from an EMBL/GenBank/DDBJ whole genome shotgun (WGS) entry which is preliminary data.</text>
</comment>
<dbReference type="Proteomes" id="UP000235162">
    <property type="component" value="Unassembled WGS sequence"/>
</dbReference>
<proteinExistence type="predicted"/>
<evidence type="ECO:0000313" key="3">
    <source>
        <dbReference type="Proteomes" id="UP000235162"/>
    </source>
</evidence>
<sequence length="316" mass="34468">MFMMTSIRAVLKAGLTAAVLAAMGGCISSPLPVGSIATLYRWDDRQSAVATRTGEAHEEEGGYFSGDFDFSDVLTDYPELAERPDEPILIEACAEETCYRVVVFGNMFSLSAEGLVSGYASMNAITTAMANQVLNLPVEEVRPALDVLAGRLTASGEQNYAAFLALDPERKPKHIARLVNARLYDTAEHMMLEQPGFGVDALLGQSATETMDLVVPEGFDFDDSFKISVDVDVSSMLEEEAFLLVCAEYEESGAGYEIDFDACQLRTALIGGRYVGELNLTGTFTELLVVVLPMESPEDALYFPWSQQEDGNRLRI</sequence>
<evidence type="ECO:0000313" key="2">
    <source>
        <dbReference type="EMBL" id="PLW84816.1"/>
    </source>
</evidence>
<dbReference type="AlphaFoldDB" id="A0AAP8MBR9"/>
<keyword evidence="1" id="KW-0732">Signal</keyword>
<feature type="signal peptide" evidence="1">
    <location>
        <begin position="1"/>
        <end position="21"/>
    </location>
</feature>
<protein>
    <submittedName>
        <fullName evidence="2">Uncharacterized protein</fullName>
    </submittedName>
</protein>